<gene>
    <name evidence="1" type="ORF">Gotri_021360</name>
</gene>
<comment type="caution">
    <text evidence="1">The sequence shown here is derived from an EMBL/GenBank/DDBJ whole genome shotgun (WGS) entry which is preliminary data.</text>
</comment>
<dbReference type="EMBL" id="JABEZW010000001">
    <property type="protein sequence ID" value="MBA0758355.1"/>
    <property type="molecule type" value="Genomic_DNA"/>
</dbReference>
<dbReference type="Proteomes" id="UP000593568">
    <property type="component" value="Unassembled WGS sequence"/>
</dbReference>
<protein>
    <submittedName>
        <fullName evidence="1">Uncharacterized protein</fullName>
    </submittedName>
</protein>
<sequence>MYKFLVEHPNDDDLLRSHQLVYYKN</sequence>
<organism evidence="1 2">
    <name type="scientific">Gossypium trilobum</name>
    <dbReference type="NCBI Taxonomy" id="34281"/>
    <lineage>
        <taxon>Eukaryota</taxon>
        <taxon>Viridiplantae</taxon>
        <taxon>Streptophyta</taxon>
        <taxon>Embryophyta</taxon>
        <taxon>Tracheophyta</taxon>
        <taxon>Spermatophyta</taxon>
        <taxon>Magnoliopsida</taxon>
        <taxon>eudicotyledons</taxon>
        <taxon>Gunneridae</taxon>
        <taxon>Pentapetalae</taxon>
        <taxon>rosids</taxon>
        <taxon>malvids</taxon>
        <taxon>Malvales</taxon>
        <taxon>Malvaceae</taxon>
        <taxon>Malvoideae</taxon>
        <taxon>Gossypium</taxon>
    </lineage>
</organism>
<keyword evidence="2" id="KW-1185">Reference proteome</keyword>
<accession>A0A7J9DD19</accession>
<dbReference type="AlphaFoldDB" id="A0A7J9DD19"/>
<reference evidence="1 2" key="1">
    <citation type="journal article" date="2019" name="Genome Biol. Evol.">
        <title>Insights into the evolution of the New World diploid cottons (Gossypium, subgenus Houzingenia) based on genome sequencing.</title>
        <authorList>
            <person name="Grover C.E."/>
            <person name="Arick M.A. 2nd"/>
            <person name="Thrash A."/>
            <person name="Conover J.L."/>
            <person name="Sanders W.S."/>
            <person name="Peterson D.G."/>
            <person name="Frelichowski J.E."/>
            <person name="Scheffler J.A."/>
            <person name="Scheffler B.E."/>
            <person name="Wendel J.F."/>
        </authorList>
    </citation>
    <scope>NUCLEOTIDE SEQUENCE [LARGE SCALE GENOMIC DNA]</scope>
    <source>
        <strain evidence="1">8</strain>
        <tissue evidence="1">Leaf</tissue>
    </source>
</reference>
<evidence type="ECO:0000313" key="2">
    <source>
        <dbReference type="Proteomes" id="UP000593568"/>
    </source>
</evidence>
<evidence type="ECO:0000313" key="1">
    <source>
        <dbReference type="EMBL" id="MBA0758355.1"/>
    </source>
</evidence>
<proteinExistence type="predicted"/>
<name>A0A7J9DD19_9ROSI</name>